<feature type="transmembrane region" description="Helical" evidence="15">
    <location>
        <begin position="12"/>
        <end position="33"/>
    </location>
</feature>
<evidence type="ECO:0000256" key="7">
    <source>
        <dbReference type="ARBA" id="ARBA00022692"/>
    </source>
</evidence>
<evidence type="ECO:0000256" key="14">
    <source>
        <dbReference type="SAM" id="Coils"/>
    </source>
</evidence>
<dbReference type="Gene3D" id="1.10.287.130">
    <property type="match status" value="1"/>
</dbReference>
<keyword evidence="4" id="KW-1003">Cell membrane</keyword>
<comment type="catalytic activity">
    <reaction evidence="1">
        <text>ATP + protein L-histidine = ADP + protein N-phospho-L-histidine.</text>
        <dbReference type="EC" id="2.7.13.3"/>
    </reaction>
</comment>
<evidence type="ECO:0000256" key="13">
    <source>
        <dbReference type="ARBA" id="ARBA00023136"/>
    </source>
</evidence>
<dbReference type="PROSITE" id="PS50109">
    <property type="entry name" value="HIS_KIN"/>
    <property type="match status" value="1"/>
</dbReference>
<dbReference type="Proteomes" id="UP000607645">
    <property type="component" value="Unassembled WGS sequence"/>
</dbReference>
<dbReference type="Gene3D" id="3.30.565.10">
    <property type="entry name" value="Histidine kinase-like ATPase, C-terminal domain"/>
    <property type="match status" value="1"/>
</dbReference>
<dbReference type="SUPFAM" id="SSF47384">
    <property type="entry name" value="Homodimeric domain of signal transducing histidine kinase"/>
    <property type="match status" value="1"/>
</dbReference>
<feature type="domain" description="Histidine kinase" evidence="16">
    <location>
        <begin position="479"/>
        <end position="693"/>
    </location>
</feature>
<gene>
    <name evidence="17" type="ORF">H8S62_00275</name>
</gene>
<dbReference type="SMART" id="SM00388">
    <property type="entry name" value="HisKA"/>
    <property type="match status" value="1"/>
</dbReference>
<evidence type="ECO:0000256" key="3">
    <source>
        <dbReference type="ARBA" id="ARBA00012438"/>
    </source>
</evidence>
<dbReference type="EMBL" id="JACOPQ010000001">
    <property type="protein sequence ID" value="MBC5735443.1"/>
    <property type="molecule type" value="Genomic_DNA"/>
</dbReference>
<feature type="transmembrane region" description="Helical" evidence="15">
    <location>
        <begin position="379"/>
        <end position="411"/>
    </location>
</feature>
<keyword evidence="13 15" id="KW-0472">Membrane</keyword>
<keyword evidence="12" id="KW-0902">Two-component regulatory system</keyword>
<sequence length="714" mass="80701">MMKLNTARSNPVYRAGAFLLCLVLVSVAFWSTFMITWKWDDFWTGGDYYSSYTAVDDAQDFVYGLREILQLRQQQEWGGTLNYSEQERLAFLEKQLDPSATNFRYQIHDQDGRLLDDNLGGASLENVAGFERSSTEVLTMDQQLHRADVTFEDDEADVILLRVMMKNGVRVECDPRESRGQYNEYGYFSDGYQFYNYDSEYDTRIRTREVVIEYGVARPMTVQDEFAESMTSYQKFQKTLPVVAIVALISCLLSVASLVFLCAAAGRQEDGTVAPGWQERIPYDVYLLLDCTLWAVLFNAGDQITWAFNQGSGRPAVFVGLGVFTLLGAALAVGLILTTTVRLKMRRLLRGTLVWRFFAAIGRGVGGVVRGWSLSRKTVIFFLLYLLGTLLTTLTVILIPVYQGFVLWCLCRWARQWRAIRAGTAKIVGGDPDYKIETNGMYRDLRQHAEQLNDLGGAIGTAVDERMQSERFKAELITNVSHDLKTPLTSIINYVDLLKKVPIENPQAAEYIEVLDRKSQRLKKLTEDLVEASKASTGSLTVNKERLGMAQLVVQALGEYEEKFEQKRLEVVPVLPDHEFYVWADGRHLWRVIDNLLSNCYKYALEGTRIYLNVVRWDGSITLSIKNISRQALNIPPDQLMERFVRGEESRSTEGSGLGLSIARSLTELQDGTFRLDIDGDLFKAAISFPEAIALPENAGEDGLDTNEPTEHSA</sequence>
<keyword evidence="5" id="KW-0597">Phosphoprotein</keyword>
<dbReference type="Pfam" id="PF02518">
    <property type="entry name" value="HATPase_c"/>
    <property type="match status" value="1"/>
</dbReference>
<feature type="transmembrane region" description="Helical" evidence="15">
    <location>
        <begin position="240"/>
        <end position="266"/>
    </location>
</feature>
<dbReference type="SUPFAM" id="SSF55874">
    <property type="entry name" value="ATPase domain of HSP90 chaperone/DNA topoisomerase II/histidine kinase"/>
    <property type="match status" value="1"/>
</dbReference>
<dbReference type="PANTHER" id="PTHR45528:SF1">
    <property type="entry name" value="SENSOR HISTIDINE KINASE CPXA"/>
    <property type="match status" value="1"/>
</dbReference>
<dbReference type="InterPro" id="IPR005467">
    <property type="entry name" value="His_kinase_dom"/>
</dbReference>
<keyword evidence="8" id="KW-0547">Nucleotide-binding</keyword>
<keyword evidence="14" id="KW-0175">Coiled coil</keyword>
<comment type="caution">
    <text evidence="17">The sequence shown here is derived from an EMBL/GenBank/DDBJ whole genome shotgun (WGS) entry which is preliminary data.</text>
</comment>
<dbReference type="AlphaFoldDB" id="A0A8J6JG36"/>
<evidence type="ECO:0000256" key="8">
    <source>
        <dbReference type="ARBA" id="ARBA00022741"/>
    </source>
</evidence>
<keyword evidence="7 15" id="KW-0812">Transmembrane</keyword>
<dbReference type="RefSeq" id="WP_186918130.1">
    <property type="nucleotide sequence ID" value="NZ_JACOPQ010000001.1"/>
</dbReference>
<dbReference type="Pfam" id="PF00512">
    <property type="entry name" value="HisKA"/>
    <property type="match status" value="1"/>
</dbReference>
<dbReference type="InterPro" id="IPR003594">
    <property type="entry name" value="HATPase_dom"/>
</dbReference>
<dbReference type="SMART" id="SM00387">
    <property type="entry name" value="HATPase_c"/>
    <property type="match status" value="1"/>
</dbReference>
<keyword evidence="11 15" id="KW-1133">Transmembrane helix</keyword>
<organism evidence="17 18">
    <name type="scientific">Lawsonibacter faecis</name>
    <dbReference type="NCBI Taxonomy" id="2763052"/>
    <lineage>
        <taxon>Bacteria</taxon>
        <taxon>Bacillati</taxon>
        <taxon>Bacillota</taxon>
        <taxon>Clostridia</taxon>
        <taxon>Eubacteriales</taxon>
        <taxon>Oscillospiraceae</taxon>
        <taxon>Lawsonibacter</taxon>
    </lineage>
</organism>
<feature type="transmembrane region" description="Helical" evidence="15">
    <location>
        <begin position="316"/>
        <end position="341"/>
    </location>
</feature>
<dbReference type="CDD" id="cd00082">
    <property type="entry name" value="HisKA"/>
    <property type="match status" value="1"/>
</dbReference>
<evidence type="ECO:0000256" key="15">
    <source>
        <dbReference type="SAM" id="Phobius"/>
    </source>
</evidence>
<evidence type="ECO:0000256" key="6">
    <source>
        <dbReference type="ARBA" id="ARBA00022679"/>
    </source>
</evidence>
<evidence type="ECO:0000256" key="4">
    <source>
        <dbReference type="ARBA" id="ARBA00022475"/>
    </source>
</evidence>
<keyword evidence="9 17" id="KW-0418">Kinase</keyword>
<evidence type="ECO:0000256" key="12">
    <source>
        <dbReference type="ARBA" id="ARBA00023012"/>
    </source>
</evidence>
<dbReference type="PANTHER" id="PTHR45528">
    <property type="entry name" value="SENSOR HISTIDINE KINASE CPXA"/>
    <property type="match status" value="1"/>
</dbReference>
<feature type="transmembrane region" description="Helical" evidence="15">
    <location>
        <begin position="353"/>
        <end position="373"/>
    </location>
</feature>
<comment type="subcellular location">
    <subcellularLocation>
        <location evidence="2">Cell membrane</location>
        <topology evidence="2">Multi-pass membrane protein</topology>
    </subcellularLocation>
</comment>
<feature type="coiled-coil region" evidence="14">
    <location>
        <begin position="508"/>
        <end position="535"/>
    </location>
</feature>
<evidence type="ECO:0000256" key="9">
    <source>
        <dbReference type="ARBA" id="ARBA00022777"/>
    </source>
</evidence>
<dbReference type="GO" id="GO:0005524">
    <property type="term" value="F:ATP binding"/>
    <property type="evidence" value="ECO:0007669"/>
    <property type="project" value="UniProtKB-KW"/>
</dbReference>
<evidence type="ECO:0000259" key="16">
    <source>
        <dbReference type="PROSITE" id="PS50109"/>
    </source>
</evidence>
<dbReference type="GO" id="GO:0000155">
    <property type="term" value="F:phosphorelay sensor kinase activity"/>
    <property type="evidence" value="ECO:0007669"/>
    <property type="project" value="InterPro"/>
</dbReference>
<dbReference type="GO" id="GO:0005886">
    <property type="term" value="C:plasma membrane"/>
    <property type="evidence" value="ECO:0007669"/>
    <property type="project" value="UniProtKB-SubCell"/>
</dbReference>
<keyword evidence="10" id="KW-0067">ATP-binding</keyword>
<evidence type="ECO:0000256" key="11">
    <source>
        <dbReference type="ARBA" id="ARBA00022989"/>
    </source>
</evidence>
<name>A0A8J6JG36_9FIRM</name>
<dbReference type="InterPro" id="IPR036890">
    <property type="entry name" value="HATPase_C_sf"/>
</dbReference>
<dbReference type="InterPro" id="IPR036097">
    <property type="entry name" value="HisK_dim/P_sf"/>
</dbReference>
<evidence type="ECO:0000256" key="10">
    <source>
        <dbReference type="ARBA" id="ARBA00022840"/>
    </source>
</evidence>
<accession>A0A8J6JG36</accession>
<keyword evidence="6" id="KW-0808">Transferase</keyword>
<dbReference type="InterPro" id="IPR003661">
    <property type="entry name" value="HisK_dim/P_dom"/>
</dbReference>
<dbReference type="EC" id="2.7.13.3" evidence="3"/>
<protein>
    <recommendedName>
        <fullName evidence="3">histidine kinase</fullName>
        <ecNumber evidence="3">2.7.13.3</ecNumber>
    </recommendedName>
</protein>
<reference evidence="17" key="1">
    <citation type="submission" date="2020-08" db="EMBL/GenBank/DDBJ databases">
        <title>Genome public.</title>
        <authorList>
            <person name="Liu C."/>
            <person name="Sun Q."/>
        </authorList>
    </citation>
    <scope>NUCLEOTIDE SEQUENCE</scope>
    <source>
        <strain evidence="17">NSJ-52</strain>
    </source>
</reference>
<keyword evidence="18" id="KW-1185">Reference proteome</keyword>
<evidence type="ECO:0000256" key="5">
    <source>
        <dbReference type="ARBA" id="ARBA00022553"/>
    </source>
</evidence>
<evidence type="ECO:0000313" key="18">
    <source>
        <dbReference type="Proteomes" id="UP000607645"/>
    </source>
</evidence>
<evidence type="ECO:0000256" key="2">
    <source>
        <dbReference type="ARBA" id="ARBA00004651"/>
    </source>
</evidence>
<evidence type="ECO:0000256" key="1">
    <source>
        <dbReference type="ARBA" id="ARBA00000085"/>
    </source>
</evidence>
<proteinExistence type="predicted"/>
<evidence type="ECO:0000313" key="17">
    <source>
        <dbReference type="EMBL" id="MBC5735443.1"/>
    </source>
</evidence>
<dbReference type="InterPro" id="IPR050398">
    <property type="entry name" value="HssS/ArlS-like"/>
</dbReference>